<protein>
    <submittedName>
        <fullName evidence="1">Uncharacterized protein</fullName>
    </submittedName>
</protein>
<name>A0A3B0Y1R4_9ZZZZ</name>
<accession>A0A3B0Y1R4</accession>
<gene>
    <name evidence="1" type="ORF">MNBD_GAMMA10-2566</name>
</gene>
<dbReference type="EMBL" id="UOFJ01000443">
    <property type="protein sequence ID" value="VAW69537.1"/>
    <property type="molecule type" value="Genomic_DNA"/>
</dbReference>
<proteinExistence type="predicted"/>
<reference evidence="1" key="1">
    <citation type="submission" date="2018-06" db="EMBL/GenBank/DDBJ databases">
        <authorList>
            <person name="Zhirakovskaya E."/>
        </authorList>
    </citation>
    <scope>NUCLEOTIDE SEQUENCE</scope>
</reference>
<dbReference type="AlphaFoldDB" id="A0A3B0Y1R4"/>
<sequence length="133" mass="14632">MKNATPLNTITDVCVLQTLLDEQGGQYLLSGGVSGALPSARAYLQFEGCLQGNPVVWNACILTLEAYAAEHAVAVDPQQSIEIEVVQGVHWLKVALNVAQIDRAVIERTIIMIRKYKRLRAGRHEYGARSKTQ</sequence>
<organism evidence="1">
    <name type="scientific">hydrothermal vent metagenome</name>
    <dbReference type="NCBI Taxonomy" id="652676"/>
    <lineage>
        <taxon>unclassified sequences</taxon>
        <taxon>metagenomes</taxon>
        <taxon>ecological metagenomes</taxon>
    </lineage>
</organism>
<evidence type="ECO:0000313" key="1">
    <source>
        <dbReference type="EMBL" id="VAW69537.1"/>
    </source>
</evidence>